<proteinExistence type="predicted"/>
<name>B9RGJ7_RICCO</name>
<reference evidence="3" key="1">
    <citation type="journal article" date="2010" name="Nat. Biotechnol.">
        <title>Draft genome sequence of the oilseed species Ricinus communis.</title>
        <authorList>
            <person name="Chan A.P."/>
            <person name="Crabtree J."/>
            <person name="Zhao Q."/>
            <person name="Lorenzi H."/>
            <person name="Orvis J."/>
            <person name="Puiu D."/>
            <person name="Melake-Berhan A."/>
            <person name="Jones K.M."/>
            <person name="Redman J."/>
            <person name="Chen G."/>
            <person name="Cahoon E.B."/>
            <person name="Gedil M."/>
            <person name="Stanke M."/>
            <person name="Haas B.J."/>
            <person name="Wortman J.R."/>
            <person name="Fraser-Liggett C.M."/>
            <person name="Ravel J."/>
            <person name="Rabinowicz P.D."/>
        </authorList>
    </citation>
    <scope>NUCLEOTIDE SEQUENCE [LARGE SCALE GENOMIC DNA]</scope>
    <source>
        <strain evidence="3">cv. Hale</strain>
    </source>
</reference>
<dbReference type="Proteomes" id="UP000008311">
    <property type="component" value="Unassembled WGS sequence"/>
</dbReference>
<dbReference type="InParanoid" id="B9RGJ7"/>
<dbReference type="AlphaFoldDB" id="B9RGJ7"/>
<dbReference type="InterPro" id="IPR025558">
    <property type="entry name" value="DUF4283"/>
</dbReference>
<sequence>MATFNGIDGVLCEGPSLALTDHDVKMEDNKFKAVGRVITDRNITMNTVKDSLKTSWGPQVSFTINKEKHSVYIFIFKKEEELSTVLREGPWSTANAHIVLKEWPPDEV</sequence>
<dbReference type="EMBL" id="EQ973778">
    <property type="protein sequence ID" value="EEF49652.1"/>
    <property type="molecule type" value="Genomic_DNA"/>
</dbReference>
<gene>
    <name evidence="2" type="ORF">RCOM_1454400</name>
</gene>
<protein>
    <recommendedName>
        <fullName evidence="1">DUF4283 domain-containing protein</fullName>
    </recommendedName>
</protein>
<dbReference type="Pfam" id="PF14111">
    <property type="entry name" value="DUF4283"/>
    <property type="match status" value="1"/>
</dbReference>
<organism evidence="2 3">
    <name type="scientific">Ricinus communis</name>
    <name type="common">Castor bean</name>
    <dbReference type="NCBI Taxonomy" id="3988"/>
    <lineage>
        <taxon>Eukaryota</taxon>
        <taxon>Viridiplantae</taxon>
        <taxon>Streptophyta</taxon>
        <taxon>Embryophyta</taxon>
        <taxon>Tracheophyta</taxon>
        <taxon>Spermatophyta</taxon>
        <taxon>Magnoliopsida</taxon>
        <taxon>eudicotyledons</taxon>
        <taxon>Gunneridae</taxon>
        <taxon>Pentapetalae</taxon>
        <taxon>rosids</taxon>
        <taxon>fabids</taxon>
        <taxon>Malpighiales</taxon>
        <taxon>Euphorbiaceae</taxon>
        <taxon>Acalyphoideae</taxon>
        <taxon>Acalypheae</taxon>
        <taxon>Ricinus</taxon>
    </lineage>
</organism>
<keyword evidence="3" id="KW-1185">Reference proteome</keyword>
<feature type="domain" description="DUF4283" evidence="1">
    <location>
        <begin position="27"/>
        <end position="107"/>
    </location>
</feature>
<accession>B9RGJ7</accession>
<evidence type="ECO:0000259" key="1">
    <source>
        <dbReference type="Pfam" id="PF14111"/>
    </source>
</evidence>
<evidence type="ECO:0000313" key="3">
    <source>
        <dbReference type="Proteomes" id="UP000008311"/>
    </source>
</evidence>
<evidence type="ECO:0000313" key="2">
    <source>
        <dbReference type="EMBL" id="EEF49652.1"/>
    </source>
</evidence>